<dbReference type="PANTHER" id="PTHR11452">
    <property type="entry name" value="ALPHA-GALACTOSIDASE/ALPHA-N-ACETYLGALACTOSAMINIDASE"/>
    <property type="match status" value="1"/>
</dbReference>
<dbReference type="CDD" id="cd04081">
    <property type="entry name" value="CBM35_galactosidase-like"/>
    <property type="match status" value="1"/>
</dbReference>
<sequence length="599" mass="63604">MAPYWSCLLALVFASTSSALNNGVAVKPPMGWNPYNAFLCTTTETQYKAAAQSLISLGLSTLGYNYVNLDCGWQGKARNSSGGFTWDTTTIPSGIPTLSTFVHNLGLKFGMYSDGGFFACDFVGGTAKYLGSLGFETSDANTFAGWGADYLKYDNCYAVSQTDFVNFNPPIQIQPHYTTMRDALAATRRPIVFSICEWGVQDPARWPASAVGNSWRISNDIGPPASWANLLRIINQLVPITQFAGPGAWNDLDMLEVGNSGLTAAEQQTHFAFWAAAKSPLIISTDLTNPSSQTLNILKNPRIIALNQDSLGKSIAFKRRYTNDHDVWAGPLADGSTVAVIINWQSASRSLTFNLADVGFSSATATDLISGTSLGKLTTSYTSTVAGHGSVVLKLTGGVATPPPSFTFYSAAASSNSLAGGAATRVVSSSVTVVGFIGNGGILTINGVDGGTSGGTKTLSMDYINGDFVFTNTDCSNCRNAFISVNGGTAVQVQFPISAQSWDILLSGYLVTLSGFRAGKTNTIQISNPNAFAPDFYRPVVWLHVPYINLEIAFGHIHIVGSGGALHIAVNLIELLSRHPSDDEILPTVFSADPGVHSF</sequence>
<dbReference type="EMBL" id="MU150248">
    <property type="protein sequence ID" value="KAF9465272.1"/>
    <property type="molecule type" value="Genomic_DNA"/>
</dbReference>
<evidence type="ECO:0000256" key="6">
    <source>
        <dbReference type="ARBA" id="ARBA00022729"/>
    </source>
</evidence>
<dbReference type="GO" id="GO:0004557">
    <property type="term" value="F:alpha-galactosidase activity"/>
    <property type="evidence" value="ECO:0007669"/>
    <property type="project" value="UniProtKB-EC"/>
</dbReference>
<name>A0A9P5Y805_9AGAR</name>
<dbReference type="GO" id="GO:0005576">
    <property type="term" value="C:extracellular region"/>
    <property type="evidence" value="ECO:0007669"/>
    <property type="project" value="UniProtKB-SubCell"/>
</dbReference>
<evidence type="ECO:0000256" key="11">
    <source>
        <dbReference type="ARBA" id="ARBA00023295"/>
    </source>
</evidence>
<evidence type="ECO:0000256" key="9">
    <source>
        <dbReference type="ARBA" id="ARBA00023180"/>
    </source>
</evidence>
<protein>
    <recommendedName>
        <fullName evidence="4 13">Alpha-galactosidase</fullName>
        <ecNumber evidence="4 13">3.2.1.22</ecNumber>
    </recommendedName>
    <alternativeName>
        <fullName evidence="13">Melibiase</fullName>
    </alternativeName>
</protein>
<dbReference type="Pfam" id="PF16499">
    <property type="entry name" value="Melibiase_2"/>
    <property type="match status" value="1"/>
</dbReference>
<dbReference type="PANTHER" id="PTHR11452:SF75">
    <property type="entry name" value="ALPHA-GALACTOSIDASE MEL1"/>
    <property type="match status" value="1"/>
</dbReference>
<comment type="subcellular location">
    <subcellularLocation>
        <location evidence="2">Secreted</location>
    </subcellularLocation>
</comment>
<keyword evidence="9" id="KW-0325">Glycoprotein</keyword>
<organism evidence="16 17">
    <name type="scientific">Collybia nuda</name>
    <dbReference type="NCBI Taxonomy" id="64659"/>
    <lineage>
        <taxon>Eukaryota</taxon>
        <taxon>Fungi</taxon>
        <taxon>Dikarya</taxon>
        <taxon>Basidiomycota</taxon>
        <taxon>Agaricomycotina</taxon>
        <taxon>Agaricomycetes</taxon>
        <taxon>Agaricomycetidae</taxon>
        <taxon>Agaricales</taxon>
        <taxon>Tricholomatineae</taxon>
        <taxon>Clitocybaceae</taxon>
        <taxon>Collybia</taxon>
    </lineage>
</organism>
<evidence type="ECO:0000256" key="5">
    <source>
        <dbReference type="ARBA" id="ARBA00022525"/>
    </source>
</evidence>
<evidence type="ECO:0000256" key="4">
    <source>
        <dbReference type="ARBA" id="ARBA00012755"/>
    </source>
</evidence>
<accession>A0A9P5Y805</accession>
<gene>
    <name evidence="16" type="ORF">BDZ94DRAFT_1296538</name>
</gene>
<dbReference type="CDD" id="cd14792">
    <property type="entry name" value="GH27"/>
    <property type="match status" value="1"/>
</dbReference>
<keyword evidence="17" id="KW-1185">Reference proteome</keyword>
<dbReference type="SUPFAM" id="SSF51011">
    <property type="entry name" value="Glycosyl hydrolase domain"/>
    <property type="match status" value="1"/>
</dbReference>
<keyword evidence="6 14" id="KW-0732">Signal</keyword>
<keyword evidence="7 13" id="KW-0378">Hydrolase</keyword>
<keyword evidence="11 13" id="KW-0326">Glycosidase</keyword>
<feature type="signal peptide" evidence="14">
    <location>
        <begin position="1"/>
        <end position="19"/>
    </location>
</feature>
<evidence type="ECO:0000313" key="17">
    <source>
        <dbReference type="Proteomes" id="UP000807353"/>
    </source>
</evidence>
<evidence type="ECO:0000259" key="15">
    <source>
        <dbReference type="Pfam" id="PF17801"/>
    </source>
</evidence>
<comment type="caution">
    <text evidence="16">The sequence shown here is derived from an EMBL/GenBank/DDBJ whole genome shotgun (WGS) entry which is preliminary data.</text>
</comment>
<evidence type="ECO:0000256" key="2">
    <source>
        <dbReference type="ARBA" id="ARBA00004613"/>
    </source>
</evidence>
<evidence type="ECO:0000313" key="16">
    <source>
        <dbReference type="EMBL" id="KAF9465272.1"/>
    </source>
</evidence>
<dbReference type="InterPro" id="IPR002241">
    <property type="entry name" value="Glyco_hydro_27"/>
</dbReference>
<dbReference type="FunFam" id="3.20.20.70:FF:000197">
    <property type="entry name" value="Alpha-galactosidase"/>
    <property type="match status" value="1"/>
</dbReference>
<evidence type="ECO:0000256" key="7">
    <source>
        <dbReference type="ARBA" id="ARBA00022801"/>
    </source>
</evidence>
<dbReference type="InterPro" id="IPR017853">
    <property type="entry name" value="GH"/>
</dbReference>
<dbReference type="GO" id="GO:0000272">
    <property type="term" value="P:polysaccharide catabolic process"/>
    <property type="evidence" value="ECO:0007669"/>
    <property type="project" value="UniProtKB-KW"/>
</dbReference>
<evidence type="ECO:0000256" key="12">
    <source>
        <dbReference type="ARBA" id="ARBA00023326"/>
    </source>
</evidence>
<dbReference type="AlphaFoldDB" id="A0A9P5Y805"/>
<evidence type="ECO:0000256" key="3">
    <source>
        <dbReference type="ARBA" id="ARBA00009743"/>
    </source>
</evidence>
<keyword evidence="8 13" id="KW-1015">Disulfide bond</keyword>
<dbReference type="InterPro" id="IPR013785">
    <property type="entry name" value="Aldolase_TIM"/>
</dbReference>
<dbReference type="InterPro" id="IPR013780">
    <property type="entry name" value="Glyco_hydro_b"/>
</dbReference>
<dbReference type="PRINTS" id="PR00740">
    <property type="entry name" value="GLHYDRLASE27"/>
</dbReference>
<dbReference type="Gene3D" id="2.60.40.1180">
    <property type="entry name" value="Golgi alpha-mannosidase II"/>
    <property type="match status" value="1"/>
</dbReference>
<keyword evidence="10" id="KW-0119">Carbohydrate metabolism</keyword>
<reference evidence="16" key="1">
    <citation type="submission" date="2020-11" db="EMBL/GenBank/DDBJ databases">
        <authorList>
            <consortium name="DOE Joint Genome Institute"/>
            <person name="Ahrendt S."/>
            <person name="Riley R."/>
            <person name="Andreopoulos W."/>
            <person name="Labutti K."/>
            <person name="Pangilinan J."/>
            <person name="Ruiz-Duenas F.J."/>
            <person name="Barrasa J.M."/>
            <person name="Sanchez-Garcia M."/>
            <person name="Camarero S."/>
            <person name="Miyauchi S."/>
            <person name="Serrano A."/>
            <person name="Linde D."/>
            <person name="Babiker R."/>
            <person name="Drula E."/>
            <person name="Ayuso-Fernandez I."/>
            <person name="Pacheco R."/>
            <person name="Padilla G."/>
            <person name="Ferreira P."/>
            <person name="Barriuso J."/>
            <person name="Kellner H."/>
            <person name="Castanera R."/>
            <person name="Alfaro M."/>
            <person name="Ramirez L."/>
            <person name="Pisabarro A.G."/>
            <person name="Kuo A."/>
            <person name="Tritt A."/>
            <person name="Lipzen A."/>
            <person name="He G."/>
            <person name="Yan M."/>
            <person name="Ng V."/>
            <person name="Cullen D."/>
            <person name="Martin F."/>
            <person name="Rosso M.-N."/>
            <person name="Henrissat B."/>
            <person name="Hibbett D."/>
            <person name="Martinez A.T."/>
            <person name="Grigoriev I.V."/>
        </authorList>
    </citation>
    <scope>NUCLEOTIDE SEQUENCE</scope>
    <source>
        <strain evidence="16">CBS 247.69</strain>
    </source>
</reference>
<dbReference type="EC" id="3.2.1.22" evidence="4 13"/>
<keyword evidence="12" id="KW-0624">Polysaccharide degradation</keyword>
<dbReference type="Pfam" id="PF17801">
    <property type="entry name" value="Melibiase_C"/>
    <property type="match status" value="1"/>
</dbReference>
<feature type="chain" id="PRO_5040131148" description="Alpha-galactosidase" evidence="14">
    <location>
        <begin position="20"/>
        <end position="599"/>
    </location>
</feature>
<dbReference type="Gene3D" id="2.60.120.260">
    <property type="entry name" value="Galactose-binding domain-like"/>
    <property type="match status" value="1"/>
</dbReference>
<dbReference type="InterPro" id="IPR041233">
    <property type="entry name" value="Melibiase_C"/>
</dbReference>
<keyword evidence="5" id="KW-0964">Secreted</keyword>
<evidence type="ECO:0000256" key="1">
    <source>
        <dbReference type="ARBA" id="ARBA00001255"/>
    </source>
</evidence>
<dbReference type="Gene3D" id="3.20.20.70">
    <property type="entry name" value="Aldolase class I"/>
    <property type="match status" value="1"/>
</dbReference>
<feature type="domain" description="Alpha galactosidase C-terminal" evidence="15">
    <location>
        <begin position="323"/>
        <end position="395"/>
    </location>
</feature>
<evidence type="ECO:0000256" key="8">
    <source>
        <dbReference type="ARBA" id="ARBA00023157"/>
    </source>
</evidence>
<comment type="catalytic activity">
    <reaction evidence="1 13">
        <text>Hydrolysis of terminal, non-reducing alpha-D-galactose residues in alpha-D-galactosides, including galactose oligosaccharides, galactomannans and galactolipids.</text>
        <dbReference type="EC" id="3.2.1.22"/>
    </reaction>
</comment>
<dbReference type="OrthoDB" id="5795902at2759"/>
<dbReference type="Proteomes" id="UP000807353">
    <property type="component" value="Unassembled WGS sequence"/>
</dbReference>
<evidence type="ECO:0000256" key="10">
    <source>
        <dbReference type="ARBA" id="ARBA00023277"/>
    </source>
</evidence>
<dbReference type="FunFam" id="2.60.40.1180:FF:000008">
    <property type="entry name" value="Alpha-galactosidase"/>
    <property type="match status" value="1"/>
</dbReference>
<dbReference type="SUPFAM" id="SSF51445">
    <property type="entry name" value="(Trans)glycosidases"/>
    <property type="match status" value="1"/>
</dbReference>
<evidence type="ECO:0000256" key="13">
    <source>
        <dbReference type="RuleBase" id="RU361168"/>
    </source>
</evidence>
<evidence type="ECO:0000256" key="14">
    <source>
        <dbReference type="SAM" id="SignalP"/>
    </source>
</evidence>
<proteinExistence type="inferred from homology"/>
<comment type="similarity">
    <text evidence="3 13">Belongs to the glycosyl hydrolase 27 family.</text>
</comment>